<dbReference type="Proteomes" id="UP000075787">
    <property type="component" value="Unassembled WGS sequence"/>
</dbReference>
<dbReference type="RefSeq" id="WP_062764048.1">
    <property type="nucleotide sequence ID" value="NZ_CP121025.1"/>
</dbReference>
<comment type="caution">
    <text evidence="1">The sequence shown here is derived from an EMBL/GenBank/DDBJ whole genome shotgun (WGS) entry which is preliminary data.</text>
</comment>
<dbReference type="InterPro" id="IPR041881">
    <property type="entry name" value="PqqD_sf"/>
</dbReference>
<dbReference type="InterPro" id="IPR008792">
    <property type="entry name" value="PQQD"/>
</dbReference>
<proteinExistence type="predicted"/>
<dbReference type="Pfam" id="PF05402">
    <property type="entry name" value="PqqD"/>
    <property type="match status" value="1"/>
</dbReference>
<evidence type="ECO:0000313" key="2">
    <source>
        <dbReference type="Proteomes" id="UP000075787"/>
    </source>
</evidence>
<protein>
    <recommendedName>
        <fullName evidence="3">PqqD family protein</fullName>
    </recommendedName>
</protein>
<evidence type="ECO:0000313" key="1">
    <source>
        <dbReference type="EMBL" id="KYO52584.1"/>
    </source>
</evidence>
<name>A0A162L087_9PROT</name>
<organism evidence="1 2">
    <name type="scientific">Tistrella mobilis</name>
    <dbReference type="NCBI Taxonomy" id="171437"/>
    <lineage>
        <taxon>Bacteria</taxon>
        <taxon>Pseudomonadati</taxon>
        <taxon>Pseudomonadota</taxon>
        <taxon>Alphaproteobacteria</taxon>
        <taxon>Geminicoccales</taxon>
        <taxon>Geminicoccaceae</taxon>
        <taxon>Tistrella</taxon>
    </lineage>
</organism>
<sequence>MTQPGPTSSVLSPETLVRIRPGILTAEMDGETVLLDAESGAYSALGSTGSRIAAMIAEPVSLGDLCRRLTAIYAVDPETCLADVTPFLEGLIGDGLVDIAG</sequence>
<dbReference type="Gene3D" id="1.10.10.1150">
    <property type="entry name" value="Coenzyme PQQ synthesis protein D (PqqD)"/>
    <property type="match status" value="1"/>
</dbReference>
<dbReference type="OrthoDB" id="1495225at2"/>
<dbReference type="AlphaFoldDB" id="A0A162L087"/>
<dbReference type="GeneID" id="97239026"/>
<evidence type="ECO:0008006" key="3">
    <source>
        <dbReference type="Google" id="ProtNLM"/>
    </source>
</evidence>
<accession>A0A162L087</accession>
<dbReference type="EMBL" id="LPZR01000154">
    <property type="protein sequence ID" value="KYO52584.1"/>
    <property type="molecule type" value="Genomic_DNA"/>
</dbReference>
<reference evidence="1 2" key="1">
    <citation type="submission" date="2015-12" db="EMBL/GenBank/DDBJ databases">
        <title>Genome sequence of Tistrella mobilis MCCC 1A02139.</title>
        <authorList>
            <person name="Lu L."/>
            <person name="Lai Q."/>
            <person name="Shao Z."/>
            <person name="Qian P."/>
        </authorList>
    </citation>
    <scope>NUCLEOTIDE SEQUENCE [LARGE SCALE GENOMIC DNA]</scope>
    <source>
        <strain evidence="1 2">MCCC 1A02139</strain>
    </source>
</reference>
<gene>
    <name evidence="1" type="ORF">AUP44_04825</name>
</gene>